<dbReference type="PROSITE" id="PS00455">
    <property type="entry name" value="AMP_BINDING"/>
    <property type="match status" value="1"/>
</dbReference>
<dbReference type="Gene3D" id="3.30.300.30">
    <property type="match status" value="1"/>
</dbReference>
<sequence length="1210" mass="134967">MALQVILKSLFLKKELFTMTTELRQTASLTELLGTQPLPFTLIDYENTPLHISPSIKTTASLRVLIASYASFLHRQSNEATIEFSIHLEDRVNLFNYTFTPDSIVGDVLRQADLAMTTVLPANYPALALTFATGPISNEFALALIVENDALYFQSTPAIINTKNETLFNTHFETLLNSFDQLSELPIMAIPIVTDAELETYALLNNTSSLFNNRQCMHTIFSNTAKKHPHKAAFLSVDHTITFSELDEQSNSIANSLIHKNIMVGDYVAVYMERSIDAIIAMLGVMKAGAVYVPISPDNPQERNEFIMNDTQTSIILTDDKTNSLAKIIAPPLAKVLLLEQIKNDSFTRPIVDVTALDIAYIIYTSGSTGRPKGVKIPHKSIATFGYAETQIFNFSAEDVLTQFYTLTFDASMLELCPMIFSGATLYMLSKEERLDISLFAAAIDKHNIVGVPMVPVSAMKQYSLFATAEDKKKMAQLRYFGVGGEALPAEVARLFQKSFGLIPLINVYGPTECSVLTTTYRIDKIVENHITNIPIGTPLSNYRVHILNEAQQYCPVGVAGEMYIESEGLAEGYLNLPLKTDEVFVHTAYSSNKMYRSGDIVRLSNDGLLEFAGRKDSQVKIRGFRVELGEIEDHLLKANHIVDGAIVTTELQGELTLIAYYQKEKNCQLNAHSLTADLKQQLPSYMIPSYFIEVENFPLLPSGKINRAELSNRPIKSEKSSKVISVSNATTPTEKNISQAWCDVLNITSVGIKEDFFEIGGHSLKVLALLSKLKKTYPIFKINDFFQYRTIEELANYADHANLNTMVEKIMTVHTDLVEHPISLGATATAAHYEQQHILLTGATGYLGAHLLLQLLKSTSCTPYIIVRAKNKAAGLARIIDTLRQYDHDFVEKNSALINNCSIIIGDFTQKNIGMSSTDLQFVRTTIQAIIHCGADVRHFGNKEQFKKNNIESTSYLAEFAKTCTNARFHYVSTLGIQEDLAVEGKWDPFLQQEKITDAPLIDSLYTNSKLESEKLLQRYFDDGLPVTIYRPGNITCQASTGIFQKNIDTNAVYRMFKSFILLGKAPDVSFAMDFTMVDYASELITKLALNDSTVGGIYNICNTTQIDFKDVIQHFIQYGYTIELVDESEFIRFVGDDTPKNIEGVELAMAGIEGDGAKNSPLVYRCPQSTKFMQAEHLVCPPPSEAFFTKMIDYAVSINYFPKPITCI</sequence>
<dbReference type="PROSITE" id="PS50075">
    <property type="entry name" value="CARRIER"/>
    <property type="match status" value="1"/>
</dbReference>
<dbReference type="Pfam" id="PF00501">
    <property type="entry name" value="AMP-binding"/>
    <property type="match status" value="1"/>
</dbReference>
<evidence type="ECO:0000313" key="5">
    <source>
        <dbReference type="EMBL" id="PWI24228.1"/>
    </source>
</evidence>
<reference evidence="5 6" key="1">
    <citation type="submission" date="2018-05" db="EMBL/GenBank/DDBJ databases">
        <title>Kurthia sibirica genome sequence.</title>
        <authorList>
            <person name="Maclea K.S."/>
            <person name="Goen A.E."/>
        </authorList>
    </citation>
    <scope>NUCLEOTIDE SEQUENCE [LARGE SCALE GENOMIC DNA]</scope>
    <source>
        <strain evidence="5 6">ATCC 49154</strain>
    </source>
</reference>
<dbReference type="Gene3D" id="1.10.1200.10">
    <property type="entry name" value="ACP-like"/>
    <property type="match status" value="1"/>
</dbReference>
<dbReference type="InterPro" id="IPR042099">
    <property type="entry name" value="ANL_N_sf"/>
</dbReference>
<dbReference type="InterPro" id="IPR036736">
    <property type="entry name" value="ACP-like_sf"/>
</dbReference>
<dbReference type="SUPFAM" id="SSF47336">
    <property type="entry name" value="ACP-like"/>
    <property type="match status" value="1"/>
</dbReference>
<organism evidence="5 6">
    <name type="scientific">Kurthia sibirica</name>
    <dbReference type="NCBI Taxonomy" id="202750"/>
    <lineage>
        <taxon>Bacteria</taxon>
        <taxon>Bacillati</taxon>
        <taxon>Bacillota</taxon>
        <taxon>Bacilli</taxon>
        <taxon>Bacillales</taxon>
        <taxon>Caryophanaceae</taxon>
        <taxon>Kurthia</taxon>
    </lineage>
</organism>
<dbReference type="OrthoDB" id="9765680at2"/>
<dbReference type="InterPro" id="IPR009081">
    <property type="entry name" value="PP-bd_ACP"/>
</dbReference>
<dbReference type="InterPro" id="IPR020845">
    <property type="entry name" value="AMP-binding_CS"/>
</dbReference>
<dbReference type="InterPro" id="IPR036291">
    <property type="entry name" value="NAD(P)-bd_dom_sf"/>
</dbReference>
<evidence type="ECO:0000259" key="4">
    <source>
        <dbReference type="PROSITE" id="PS50075"/>
    </source>
</evidence>
<accession>A0A2U3AI57</accession>
<dbReference type="NCBIfam" id="TIGR01733">
    <property type="entry name" value="AA-adenyl-dom"/>
    <property type="match status" value="1"/>
</dbReference>
<keyword evidence="2" id="KW-0596">Phosphopantetheine</keyword>
<evidence type="ECO:0000313" key="6">
    <source>
        <dbReference type="Proteomes" id="UP000245938"/>
    </source>
</evidence>
<dbReference type="Gene3D" id="3.40.50.720">
    <property type="entry name" value="NAD(P)-binding Rossmann-like Domain"/>
    <property type="match status" value="1"/>
</dbReference>
<dbReference type="Gene3D" id="3.40.50.12780">
    <property type="entry name" value="N-terminal domain of ligase-like"/>
    <property type="match status" value="1"/>
</dbReference>
<feature type="domain" description="Carrier" evidence="4">
    <location>
        <begin position="729"/>
        <end position="803"/>
    </location>
</feature>
<dbReference type="CDD" id="cd05930">
    <property type="entry name" value="A_NRPS"/>
    <property type="match status" value="1"/>
</dbReference>
<dbReference type="SUPFAM" id="SSF56801">
    <property type="entry name" value="Acetyl-CoA synthetase-like"/>
    <property type="match status" value="1"/>
</dbReference>
<dbReference type="InterPro" id="IPR010071">
    <property type="entry name" value="AA_adenyl_dom"/>
</dbReference>
<evidence type="ECO:0000256" key="3">
    <source>
        <dbReference type="ARBA" id="ARBA00022553"/>
    </source>
</evidence>
<comment type="similarity">
    <text evidence="1">Belongs to the ATP-dependent AMP-binding enzyme family.</text>
</comment>
<dbReference type="PANTHER" id="PTHR44845">
    <property type="entry name" value="CARRIER DOMAIN-CONTAINING PROTEIN"/>
    <property type="match status" value="1"/>
</dbReference>
<evidence type="ECO:0000256" key="1">
    <source>
        <dbReference type="ARBA" id="ARBA00006432"/>
    </source>
</evidence>
<dbReference type="InterPro" id="IPR006162">
    <property type="entry name" value="Ppantetheine_attach_site"/>
</dbReference>
<dbReference type="EMBL" id="QFVR01000025">
    <property type="protein sequence ID" value="PWI24228.1"/>
    <property type="molecule type" value="Genomic_DNA"/>
</dbReference>
<evidence type="ECO:0000256" key="2">
    <source>
        <dbReference type="ARBA" id="ARBA00022450"/>
    </source>
</evidence>
<dbReference type="FunFam" id="3.40.50.980:FF:000001">
    <property type="entry name" value="Non-ribosomal peptide synthetase"/>
    <property type="match status" value="1"/>
</dbReference>
<dbReference type="Pfam" id="PF07993">
    <property type="entry name" value="NAD_binding_4"/>
    <property type="match status" value="1"/>
</dbReference>
<keyword evidence="3" id="KW-0597">Phosphoprotein</keyword>
<dbReference type="SUPFAM" id="SSF51735">
    <property type="entry name" value="NAD(P)-binding Rossmann-fold domains"/>
    <property type="match status" value="1"/>
</dbReference>
<keyword evidence="6" id="KW-1185">Reference proteome</keyword>
<dbReference type="InterPro" id="IPR013120">
    <property type="entry name" value="FAR_NAD-bd"/>
</dbReference>
<dbReference type="Pfam" id="PF00550">
    <property type="entry name" value="PP-binding"/>
    <property type="match status" value="1"/>
</dbReference>
<dbReference type="PANTHER" id="PTHR44845:SF7">
    <property type="entry name" value="PLIPASTATIN SYNTHASE SUBUNIT D"/>
    <property type="match status" value="1"/>
</dbReference>
<dbReference type="Proteomes" id="UP000245938">
    <property type="component" value="Unassembled WGS sequence"/>
</dbReference>
<dbReference type="InterPro" id="IPR045851">
    <property type="entry name" value="AMP-bd_C_sf"/>
</dbReference>
<dbReference type="InterPro" id="IPR000873">
    <property type="entry name" value="AMP-dep_synth/lig_dom"/>
</dbReference>
<dbReference type="AlphaFoldDB" id="A0A2U3AI57"/>
<gene>
    <name evidence="5" type="ORF">DEX24_14520</name>
</gene>
<name>A0A2U3AI57_9BACL</name>
<proteinExistence type="inferred from homology"/>
<dbReference type="PROSITE" id="PS00012">
    <property type="entry name" value="PHOSPHOPANTETHEINE"/>
    <property type="match status" value="1"/>
</dbReference>
<comment type="caution">
    <text evidence="5">The sequence shown here is derived from an EMBL/GenBank/DDBJ whole genome shotgun (WGS) entry which is preliminary data.</text>
</comment>
<protein>
    <recommendedName>
        <fullName evidence="4">Carrier domain-containing protein</fullName>
    </recommendedName>
</protein>